<dbReference type="AlphaFoldDB" id="A0A445B0L0"/>
<dbReference type="Proteomes" id="UP000289738">
    <property type="component" value="Chromosome A10"/>
</dbReference>
<dbReference type="EMBL" id="SDMP01000010">
    <property type="protein sequence ID" value="RYR32225.1"/>
    <property type="molecule type" value="Genomic_DNA"/>
</dbReference>
<keyword evidence="3" id="KW-1185">Reference proteome</keyword>
<organism evidence="2 3">
    <name type="scientific">Arachis hypogaea</name>
    <name type="common">Peanut</name>
    <dbReference type="NCBI Taxonomy" id="3818"/>
    <lineage>
        <taxon>Eukaryota</taxon>
        <taxon>Viridiplantae</taxon>
        <taxon>Streptophyta</taxon>
        <taxon>Embryophyta</taxon>
        <taxon>Tracheophyta</taxon>
        <taxon>Spermatophyta</taxon>
        <taxon>Magnoliopsida</taxon>
        <taxon>eudicotyledons</taxon>
        <taxon>Gunneridae</taxon>
        <taxon>Pentapetalae</taxon>
        <taxon>rosids</taxon>
        <taxon>fabids</taxon>
        <taxon>Fabales</taxon>
        <taxon>Fabaceae</taxon>
        <taxon>Papilionoideae</taxon>
        <taxon>50 kb inversion clade</taxon>
        <taxon>dalbergioids sensu lato</taxon>
        <taxon>Dalbergieae</taxon>
        <taxon>Pterocarpus clade</taxon>
        <taxon>Arachis</taxon>
    </lineage>
</organism>
<reference evidence="2 3" key="1">
    <citation type="submission" date="2019-01" db="EMBL/GenBank/DDBJ databases">
        <title>Sequencing of cultivated peanut Arachis hypogaea provides insights into genome evolution and oil improvement.</title>
        <authorList>
            <person name="Chen X."/>
        </authorList>
    </citation>
    <scope>NUCLEOTIDE SEQUENCE [LARGE SCALE GENOMIC DNA]</scope>
    <source>
        <strain evidence="3">cv. Fuhuasheng</strain>
        <tissue evidence="2">Leaves</tissue>
    </source>
</reference>
<comment type="caution">
    <text evidence="2">The sequence shown here is derived from an EMBL/GenBank/DDBJ whole genome shotgun (WGS) entry which is preliminary data.</text>
</comment>
<protein>
    <submittedName>
        <fullName evidence="2">Uncharacterized protein</fullName>
    </submittedName>
</protein>
<gene>
    <name evidence="2" type="ORF">Ahy_A10g046815</name>
</gene>
<name>A0A445B0L0_ARAHY</name>
<feature type="region of interest" description="Disordered" evidence="1">
    <location>
        <begin position="1"/>
        <end position="63"/>
    </location>
</feature>
<evidence type="ECO:0000313" key="2">
    <source>
        <dbReference type="EMBL" id="RYR32225.1"/>
    </source>
</evidence>
<evidence type="ECO:0000313" key="3">
    <source>
        <dbReference type="Proteomes" id="UP000289738"/>
    </source>
</evidence>
<accession>A0A445B0L0</accession>
<sequence>MAKQKQVAPEDSDDESQVPRPQPKQEDSSEEEEAATSSKEDKDTDEGEDEREETRAGSQEASTAKGFLPCFRYELRQAFQDTYLIFLAENPLKAGFELVT</sequence>
<evidence type="ECO:0000256" key="1">
    <source>
        <dbReference type="SAM" id="MobiDB-lite"/>
    </source>
</evidence>
<proteinExistence type="predicted"/>